<keyword evidence="4 5" id="KW-0802">TPR repeat</keyword>
<feature type="domain" description="Cytochrome c-type biogenesis protein H TPR" evidence="8">
    <location>
        <begin position="116"/>
        <end position="272"/>
    </location>
</feature>
<dbReference type="InterPro" id="IPR056413">
    <property type="entry name" value="TPR_CcmH_CycH"/>
</dbReference>
<dbReference type="EMBL" id="JPKR02000003">
    <property type="protein sequence ID" value="KGD72347.1"/>
    <property type="molecule type" value="Genomic_DNA"/>
</dbReference>
<evidence type="ECO:0000256" key="2">
    <source>
        <dbReference type="ARBA" id="ARBA00022737"/>
    </source>
</evidence>
<keyword evidence="10" id="KW-1185">Reference proteome</keyword>
<proteinExistence type="predicted"/>
<dbReference type="PROSITE" id="PS50005">
    <property type="entry name" value="TPR"/>
    <property type="match status" value="1"/>
</dbReference>
<dbReference type="OrthoDB" id="9776053at2"/>
<keyword evidence="3" id="KW-0201">Cytochrome c-type biogenesis</keyword>
<protein>
    <submittedName>
        <fullName evidence="9">Cytochrome C</fullName>
    </submittedName>
</protein>
<evidence type="ECO:0000256" key="4">
    <source>
        <dbReference type="ARBA" id="ARBA00022803"/>
    </source>
</evidence>
<feature type="transmembrane region" description="Helical" evidence="6">
    <location>
        <begin position="91"/>
        <end position="109"/>
    </location>
</feature>
<dbReference type="InterPro" id="IPR056412">
    <property type="entry name" value="Ig_CycH"/>
</dbReference>
<dbReference type="PANTHER" id="PTHR47870">
    <property type="entry name" value="CYTOCHROME C-TYPE BIOGENESIS PROTEIN CCMH"/>
    <property type="match status" value="1"/>
</dbReference>
<accession>A0A095T6N4</accession>
<evidence type="ECO:0000259" key="7">
    <source>
        <dbReference type="Pfam" id="PF23892"/>
    </source>
</evidence>
<dbReference type="Gene3D" id="1.25.40.10">
    <property type="entry name" value="Tetratricopeptide repeat domain"/>
    <property type="match status" value="1"/>
</dbReference>
<dbReference type="PANTHER" id="PTHR47870:SF2">
    <property type="entry name" value="FORMATE-DEPENDENT NITRITE REDUCTASE COMPLEX SUBUNIT NRFF"/>
    <property type="match status" value="1"/>
</dbReference>
<evidence type="ECO:0000313" key="9">
    <source>
        <dbReference type="EMBL" id="KGD72347.1"/>
    </source>
</evidence>
<name>A0A095T6N4_9GAMM</name>
<evidence type="ECO:0000259" key="8">
    <source>
        <dbReference type="Pfam" id="PF23914"/>
    </source>
</evidence>
<comment type="subcellular location">
    <subcellularLocation>
        <location evidence="1">Cell envelope</location>
    </subcellularLocation>
</comment>
<dbReference type="InterPro" id="IPR011990">
    <property type="entry name" value="TPR-like_helical_dom_sf"/>
</dbReference>
<reference evidence="9" key="1">
    <citation type="submission" date="2014-12" db="EMBL/GenBank/DDBJ databases">
        <title>The draft genome of the Tatumella morbirosei type strain, LMG23360T isolated from pineapple rot.</title>
        <authorList>
            <person name="Smits T.H."/>
            <person name="Palmer M."/>
            <person name="Venter S.N."/>
            <person name="Duffy B."/>
            <person name="Steenkamp E.T."/>
            <person name="Chan W.Y."/>
            <person name="Coutinho T.A."/>
            <person name="Coetzee M.P."/>
            <person name="De Maayer P."/>
        </authorList>
    </citation>
    <scope>NUCLEOTIDE SEQUENCE [LARGE SCALE GENOMIC DNA]</scope>
    <source>
        <strain evidence="9">LMG 23360</strain>
    </source>
</reference>
<dbReference type="GO" id="GO:0030313">
    <property type="term" value="C:cell envelope"/>
    <property type="evidence" value="ECO:0007669"/>
    <property type="project" value="UniProtKB-SubCell"/>
</dbReference>
<evidence type="ECO:0000256" key="3">
    <source>
        <dbReference type="ARBA" id="ARBA00022748"/>
    </source>
</evidence>
<dbReference type="GO" id="GO:0017004">
    <property type="term" value="P:cytochrome complex assembly"/>
    <property type="evidence" value="ECO:0007669"/>
    <property type="project" value="UniProtKB-KW"/>
</dbReference>
<sequence length="404" mass="45249">MSALWLSICILLLAACALILTSGWRSGKDTSNQRDQLNKSFYRQRLTELEEDEQQGVVAEKHEMIAELQQTLLTDIPENQQQAKARTSGRWVLWLGLIVLVLITLGMYLKTGGLLQVMQWNQIRNDYPALRQRLMDPNAKNLSMQELQEFEVGLRTSLQSEPDNLNDWEMLGRLGMVLNNVPLSSQAFQRALKLSPNNTALKLDYAEVLVRSPDPEDNRQAEVMLGDMLKAEPQNLRILSLLAADSFTEQNYDKAIGYWQKMLTMIPADSKEADAVRKGIEQARTNAGQQTSKLTLNIAIAPAAEKMLTPNGILYISVTDGVSPVPVAVKRLPLSHFPLTITLDDSNAMMPERLLSAQHTIQVRARISRNGAANPQSGDWFGQTDKIQYNGQQTVAVEINQQQP</sequence>
<organism evidence="9 10">
    <name type="scientific">Tatumella morbirosei</name>
    <dbReference type="NCBI Taxonomy" id="642227"/>
    <lineage>
        <taxon>Bacteria</taxon>
        <taxon>Pseudomonadati</taxon>
        <taxon>Pseudomonadota</taxon>
        <taxon>Gammaproteobacteria</taxon>
        <taxon>Enterobacterales</taxon>
        <taxon>Erwiniaceae</taxon>
        <taxon>Tatumella</taxon>
    </lineage>
</organism>
<dbReference type="GO" id="GO:0005886">
    <property type="term" value="C:plasma membrane"/>
    <property type="evidence" value="ECO:0007669"/>
    <property type="project" value="TreeGrafter"/>
</dbReference>
<dbReference type="Pfam" id="PF23892">
    <property type="entry name" value="Ig_CycH"/>
    <property type="match status" value="1"/>
</dbReference>
<evidence type="ECO:0000313" key="10">
    <source>
        <dbReference type="Proteomes" id="UP000029577"/>
    </source>
</evidence>
<dbReference type="eggNOG" id="COG4235">
    <property type="taxonomic scope" value="Bacteria"/>
</dbReference>
<comment type="caution">
    <text evidence="9">The sequence shown here is derived from an EMBL/GenBank/DDBJ whole genome shotgun (WGS) entry which is preliminary data.</text>
</comment>
<dbReference type="InterPro" id="IPR019734">
    <property type="entry name" value="TPR_rpt"/>
</dbReference>
<keyword evidence="2" id="KW-0677">Repeat</keyword>
<dbReference type="Pfam" id="PF23914">
    <property type="entry name" value="TPR_CcmH_CycH"/>
    <property type="match status" value="1"/>
</dbReference>
<keyword evidence="6" id="KW-0472">Membrane</keyword>
<dbReference type="RefSeq" id="WP_038021858.1">
    <property type="nucleotide sequence ID" value="NZ_JPKR02000003.1"/>
</dbReference>
<dbReference type="NCBIfam" id="TIGR03142">
    <property type="entry name" value="cytochro_ccmI"/>
    <property type="match status" value="1"/>
</dbReference>
<gene>
    <name evidence="9" type="ORF">HA49_16560</name>
</gene>
<evidence type="ECO:0000256" key="5">
    <source>
        <dbReference type="PROSITE-ProRule" id="PRU00339"/>
    </source>
</evidence>
<dbReference type="Proteomes" id="UP000029577">
    <property type="component" value="Unassembled WGS sequence"/>
</dbReference>
<feature type="repeat" description="TPR" evidence="5">
    <location>
        <begin position="165"/>
        <end position="198"/>
    </location>
</feature>
<evidence type="ECO:0000256" key="1">
    <source>
        <dbReference type="ARBA" id="ARBA00004196"/>
    </source>
</evidence>
<dbReference type="InterPro" id="IPR017560">
    <property type="entry name" value="Cyt_c_biogenesis_CcmI"/>
</dbReference>
<dbReference type="SUPFAM" id="SSF48452">
    <property type="entry name" value="TPR-like"/>
    <property type="match status" value="1"/>
</dbReference>
<dbReference type="STRING" id="642227.HA49_16560"/>
<evidence type="ECO:0000256" key="6">
    <source>
        <dbReference type="SAM" id="Phobius"/>
    </source>
</evidence>
<dbReference type="InterPro" id="IPR051263">
    <property type="entry name" value="C-type_cytochrome_biogenesis"/>
</dbReference>
<feature type="domain" description="Cytochrome c-type biogenesis protein H Ig-like" evidence="7">
    <location>
        <begin position="294"/>
        <end position="400"/>
    </location>
</feature>
<dbReference type="AlphaFoldDB" id="A0A095T6N4"/>
<keyword evidence="6" id="KW-1133">Transmembrane helix</keyword>
<keyword evidence="6" id="KW-0812">Transmembrane</keyword>